<feature type="region of interest" description="Disordered" evidence="1">
    <location>
        <begin position="2035"/>
        <end position="2108"/>
    </location>
</feature>
<feature type="compositionally biased region" description="Basic and acidic residues" evidence="1">
    <location>
        <begin position="38"/>
        <end position="54"/>
    </location>
</feature>
<accession>A0ABM4B6F2</accession>
<protein>
    <submittedName>
        <fullName evidence="3">Uncharacterized protein LOC101238921 isoform X4</fullName>
    </submittedName>
</protein>
<reference evidence="3" key="2">
    <citation type="submission" date="2025-08" db="UniProtKB">
        <authorList>
            <consortium name="RefSeq"/>
        </authorList>
    </citation>
    <scope>IDENTIFICATION</scope>
</reference>
<feature type="compositionally biased region" description="Basic and acidic residues" evidence="1">
    <location>
        <begin position="1"/>
        <end position="17"/>
    </location>
</feature>
<reference evidence="2" key="1">
    <citation type="submission" date="2025-05" db="UniProtKB">
        <authorList>
            <consortium name="RefSeq"/>
        </authorList>
    </citation>
    <scope>NUCLEOTIDE SEQUENCE [LARGE SCALE GENOMIC DNA]</scope>
</reference>
<dbReference type="PANTHER" id="PTHR21415">
    <property type="entry name" value="U7 SNRNA-ASSOCIATED SM-LIKE PROTEIN LSM11"/>
    <property type="match status" value="1"/>
</dbReference>
<dbReference type="RefSeq" id="XP_065644428.1">
    <property type="nucleotide sequence ID" value="XM_065788356.1"/>
</dbReference>
<keyword evidence="2" id="KW-1185">Reference proteome</keyword>
<dbReference type="Gene3D" id="2.30.30.100">
    <property type="match status" value="1"/>
</dbReference>
<feature type="compositionally biased region" description="Basic and acidic residues" evidence="1">
    <location>
        <begin position="1449"/>
        <end position="1475"/>
    </location>
</feature>
<evidence type="ECO:0000256" key="1">
    <source>
        <dbReference type="SAM" id="MobiDB-lite"/>
    </source>
</evidence>
<dbReference type="PANTHER" id="PTHR21415:SF1">
    <property type="entry name" value="U7 SNRNA-ASSOCIATED SM-LIKE PROTEIN LSM11"/>
    <property type="match status" value="1"/>
</dbReference>
<feature type="compositionally biased region" description="Basic and acidic residues" evidence="1">
    <location>
        <begin position="1493"/>
        <end position="1846"/>
    </location>
</feature>
<feature type="region of interest" description="Disordered" evidence="1">
    <location>
        <begin position="1"/>
        <end position="66"/>
    </location>
</feature>
<proteinExistence type="predicted"/>
<gene>
    <name evidence="3" type="primary">LOC101238921</name>
</gene>
<feature type="compositionally biased region" description="Polar residues" evidence="1">
    <location>
        <begin position="1878"/>
        <end position="1887"/>
    </location>
</feature>
<feature type="compositionally biased region" description="Basic and acidic residues" evidence="1">
    <location>
        <begin position="2055"/>
        <end position="2083"/>
    </location>
</feature>
<feature type="compositionally biased region" description="Basic and acidic residues" evidence="1">
    <location>
        <begin position="2092"/>
        <end position="2105"/>
    </location>
</feature>
<evidence type="ECO:0000313" key="2">
    <source>
        <dbReference type="Proteomes" id="UP001652625"/>
    </source>
</evidence>
<dbReference type="InterPro" id="IPR039267">
    <property type="entry name" value="Lsm11"/>
</dbReference>
<dbReference type="InterPro" id="IPR010920">
    <property type="entry name" value="LSM_dom_sf"/>
</dbReference>
<name>A0ABM4B6F2_HYDVU</name>
<feature type="compositionally biased region" description="Basic and acidic residues" evidence="1">
    <location>
        <begin position="1980"/>
        <end position="2023"/>
    </location>
</feature>
<dbReference type="GeneID" id="101238921"/>
<dbReference type="Proteomes" id="UP001652625">
    <property type="component" value="Chromosome 01"/>
</dbReference>
<feature type="compositionally biased region" description="Basic and acidic residues" evidence="1">
    <location>
        <begin position="1889"/>
        <end position="1961"/>
    </location>
</feature>
<evidence type="ECO:0000313" key="3">
    <source>
        <dbReference type="RefSeq" id="XP_065644428.1"/>
    </source>
</evidence>
<organism evidence="2 3">
    <name type="scientific">Hydra vulgaris</name>
    <name type="common">Hydra</name>
    <name type="synonym">Hydra attenuata</name>
    <dbReference type="NCBI Taxonomy" id="6087"/>
    <lineage>
        <taxon>Eukaryota</taxon>
        <taxon>Metazoa</taxon>
        <taxon>Cnidaria</taxon>
        <taxon>Hydrozoa</taxon>
        <taxon>Hydroidolina</taxon>
        <taxon>Anthoathecata</taxon>
        <taxon>Aplanulata</taxon>
        <taxon>Hydridae</taxon>
        <taxon>Hydra</taxon>
    </lineage>
</organism>
<feature type="region of interest" description="Disordered" evidence="1">
    <location>
        <begin position="1449"/>
        <end position="2023"/>
    </location>
</feature>
<dbReference type="SUPFAM" id="SSF50182">
    <property type="entry name" value="Sm-like ribonucleoproteins"/>
    <property type="match status" value="1"/>
</dbReference>
<sequence length="2309" mass="264472">MDEEKIEQKSKKMKYTEESPMSVIIEKNDPKRKRMKERKQTEKKRQKEKRDKVKNNKRNKNQLLSESLSLSISKKSLVDPKSVSFTLDPPVKLSEHLPSDVIIEQQKAMISIEKEVKSKTISKLERRKAAFEKITKKTVDMLIDTKLKTPKKKTVLEKMESNSTKSGPMRVLYDSVKEGHKIKVWIRRYNGLRGVVSGYLIAFDFHMNLAMIDVCETYTIETWMVGQPVRNKKKKKDECKTVTSTCNYTSAFNFEKKSAENVSNQSLSSTTIFFKALTEKLKSSRSNSVVSVKPKEISYLNDTVMEVSKQNNNSSEKEETNVSSSNLFEKNEAANNVTPCLSLKDFSPTLWSILQSVPKKEMENPCQSPVIEESVSDSSYSLVNSMLELLKTRAELPRNTEIAHSTLNNSERKNFYDASNSKLKNNLLGDSTSEIVKRPIKIPSDYSVSSSLLSGNSDKISFSSPKHVPDVISPASHYVAPHYVVATSSQLAGFHYVAPLELNAFENSSYQSFTKNIKSEYDKDLNLNIKNDDSCKTNTVFNEKATREGSNIELDHAKIKTAAENICLFKPQNLDVVQPNKVRPFDPRIRRVENIEVSPTITKVFVNDPKMNNIISNPTPLLVNKNRSDCSLSSISKSDFRLKFKKSSDKMCLAESKNVNFSDEKKKSSKAASFDIVDTVIDSDDNQSEVTEILWEVNSITPFSSRRHVHDQDLFGSEASNLVVKSMLIQKEPSIVLKNKSNESFLLSSIKSDDKLPVKIDFIQSGTLQTESIIDQVKTTTKSNACVLTSSRKNDFAACSSSLTRSLQDTKYNNCRFIFYSIGKQLHKKNLKTYYLRNQLESKIVSSFTKITPWFEVDNLKNPHSLDDETEKRSCLPDSLKEKINFKLPSFLNDIMDLNLPESLKKEKSSNLTLNKEPTHCLIDSLKHEITFTLSDKEKTLDFVTLPEVHLNNDIQNIPPSTQTVVSSHCFLDDNLKMETHQSDLTGYSQKDQDQYNYLHTNDEANTDRTFNKNTEIVSDLIEFLLEKVCQNYFYESNSYSMTCNKVCNDTRLKHDSNVIYSINDDELKVQPGSVIENANLNIKQNKSIGELDKQKNKLEIKSSMNISFDKNKINEILEYNDNEQNSAFSANLTSNCSIKPTCMEKDESFILHIKKNVFQTKPLISSIDSLKCESLVCEFEETKEDGELTDSDGEGVDLNKVELKKDNEEKDKSIGEKKKKITQNYQEDQASNESLKNAITSLSEIKKCSVRYNRDLSNNRDLNYGENFDSEYSNENVFVSDKNSSLKNLSLAEKFPFIKNLDDSEKIYCKVATNGTKTEKSTCDKSSEKLLCDNSSEISSCDNLLEMFSCDKSCDSQYHKCSRDKNQILSKQQTKELSCHKECNRKPKKEISSPDTSLKSVFEINDEKLIHKSRSYEVFKNDNGKKINKKLKKESNSYKKTDRKSSCERSSCEKLDRKSSCEQSSFEKSDRKSSCELSSCEKLNRKSRGKRSSYEQSDRKSSCEQSSHKKLDRKTSCERSSYERSDRKSSCERSSYEKSDRKSRGERNSYERSDRKSSCERSSYEKLDRKLSCERSSYEKSDRKSSCEQSSHKKLDRKSSCERSSYERSDRKSSCERSSYEKSDRKSRGERSSYERSDRKSSCERSSYEKSDRKSRGERNSYERSDRKSSCERSSYEKLDSKSSCERSSYEKSDRKSSCEQSSHKKLDRKSSCERSSYERSDRKSSCEQSSYEKSDRKSRGERNSYERSNRKSSCERSSYDKLDKKSRGEQNSYEKSDRKVSCDQSSHKKSDRKLSCEQRVYEKLDKKSRGETSRSGRSDRKSSCKERSYEKLDDKSSWKTDCLKKSKRNSSCETNDYENSERNSNCESSVLKKSVRNSSCESSGYKNLDKNQEKNFQEKLRISKGERSSCEKLENKSKDECSNCEKLENKSKDERSSCEKLKNKSKDERGSCEKLENKSKGGGSSCEKLRNKSKGKHSSCEKSGKKPKDKCSSCKRLENKSKDESGSWEKLGKKPKDKCSSCERLENISKDGCSSAEKFDNKSKGECSSFKSSENKSNREKSISEKSDSELKSSQKLDKISSCENVGHQSFKEKSKNENDNKKSFNYRKSSCEDTSKYNTDNFILSGSPLPPTDKIKIKSDTDKDSLNIKSLSDFILKEEPTGLIGGNKILQQDISSKKESDLNVFQKRNREKTIQIKRKLDERDDQTVISIKNDNENFNTSILPKKKSSLIHTKQLMKEGGFLERRSQHNLELKEKARTESLLKSVQPITFIPNNPKSGLIYKKRYVNQLFVRGDNIIMVAYDKST</sequence>